<dbReference type="Proteomes" id="UP001162030">
    <property type="component" value="Chromosome"/>
</dbReference>
<dbReference type="Gene3D" id="3.40.50.150">
    <property type="entry name" value="Vaccinia Virus protein VP39"/>
    <property type="match status" value="1"/>
</dbReference>
<keyword evidence="1 5" id="KW-0489">Methyltransferase</keyword>
<evidence type="ECO:0000256" key="3">
    <source>
        <dbReference type="ARBA" id="ARBA00022691"/>
    </source>
</evidence>
<dbReference type="SUPFAM" id="SSF53335">
    <property type="entry name" value="S-adenosyl-L-methionine-dependent methyltransferases"/>
    <property type="match status" value="1"/>
</dbReference>
<protein>
    <submittedName>
        <fullName evidence="5">CheR-type MCP methyltransferase</fullName>
    </submittedName>
</protein>
<sequence>MEEQDARWVDFLRWALPRMELRWPGFRKVRRQVIRRIARRMTELRLRVPDDYRRYLETHPDEWQRLDSFCRITISRFYRDRRVFDILARNGLPELIRLSRSRGERLIRAWSAGCGAGEEAYTLTLIWALAIAPQNPDMAFELTATDADPHQIARARRGCYPASSLKELPPFWRDLAFNQDQEGYCIKPEYRLGVNWTVQDMRQTMPDGPFDLVLCRNLAFTYFSTALQRQILRRLDARLTTGGLLVIGVHESLPELPTHWSSWVPGLPIYRKGR</sequence>
<dbReference type="SUPFAM" id="SSF47757">
    <property type="entry name" value="Chemotaxis receptor methyltransferase CheR, N-terminal domain"/>
    <property type="match status" value="1"/>
</dbReference>
<evidence type="ECO:0000259" key="4">
    <source>
        <dbReference type="PROSITE" id="PS50123"/>
    </source>
</evidence>
<organism evidence="5 6">
    <name type="scientific">Methylocaldum szegediense</name>
    <dbReference type="NCBI Taxonomy" id="73780"/>
    <lineage>
        <taxon>Bacteria</taxon>
        <taxon>Pseudomonadati</taxon>
        <taxon>Pseudomonadota</taxon>
        <taxon>Gammaproteobacteria</taxon>
        <taxon>Methylococcales</taxon>
        <taxon>Methylococcaceae</taxon>
        <taxon>Methylocaldum</taxon>
    </lineage>
</organism>
<dbReference type="InterPro" id="IPR029063">
    <property type="entry name" value="SAM-dependent_MTases_sf"/>
</dbReference>
<feature type="domain" description="CheR-type methyltransferase" evidence="4">
    <location>
        <begin position="1"/>
        <end position="274"/>
    </location>
</feature>
<dbReference type="GO" id="GO:0008168">
    <property type="term" value="F:methyltransferase activity"/>
    <property type="evidence" value="ECO:0007669"/>
    <property type="project" value="UniProtKB-KW"/>
</dbReference>
<dbReference type="PRINTS" id="PR00996">
    <property type="entry name" value="CHERMTFRASE"/>
</dbReference>
<evidence type="ECO:0000256" key="1">
    <source>
        <dbReference type="ARBA" id="ARBA00022603"/>
    </source>
</evidence>
<name>A0ABN8WZ69_9GAMM</name>
<dbReference type="InterPro" id="IPR050903">
    <property type="entry name" value="Bact_Chemotaxis_MeTrfase"/>
</dbReference>
<dbReference type="EMBL" id="OX458333">
    <property type="protein sequence ID" value="CAI8774370.1"/>
    <property type="molecule type" value="Genomic_DNA"/>
</dbReference>
<evidence type="ECO:0000256" key="2">
    <source>
        <dbReference type="ARBA" id="ARBA00022679"/>
    </source>
</evidence>
<dbReference type="PROSITE" id="PS50123">
    <property type="entry name" value="CHER"/>
    <property type="match status" value="1"/>
</dbReference>
<keyword evidence="3" id="KW-0949">S-adenosyl-L-methionine</keyword>
<dbReference type="InterPro" id="IPR022642">
    <property type="entry name" value="CheR_C"/>
</dbReference>
<accession>A0ABN8WZ69</accession>
<proteinExistence type="predicted"/>
<dbReference type="InterPro" id="IPR000780">
    <property type="entry name" value="CheR_MeTrfase"/>
</dbReference>
<dbReference type="SMART" id="SM00138">
    <property type="entry name" value="MeTrc"/>
    <property type="match status" value="1"/>
</dbReference>
<dbReference type="GO" id="GO:0032259">
    <property type="term" value="P:methylation"/>
    <property type="evidence" value="ECO:0007669"/>
    <property type="project" value="UniProtKB-KW"/>
</dbReference>
<dbReference type="PANTHER" id="PTHR24422:SF19">
    <property type="entry name" value="CHEMOTAXIS PROTEIN METHYLTRANSFERASE"/>
    <property type="match status" value="1"/>
</dbReference>
<evidence type="ECO:0000313" key="5">
    <source>
        <dbReference type="EMBL" id="CAI8774370.1"/>
    </source>
</evidence>
<keyword evidence="2" id="KW-0808">Transferase</keyword>
<reference evidence="5 6" key="1">
    <citation type="submission" date="2023-03" db="EMBL/GenBank/DDBJ databases">
        <authorList>
            <person name="Pearce D."/>
        </authorList>
    </citation>
    <scope>NUCLEOTIDE SEQUENCE [LARGE SCALE GENOMIC DNA]</scope>
    <source>
        <strain evidence="5">Msz</strain>
    </source>
</reference>
<dbReference type="Pfam" id="PF01739">
    <property type="entry name" value="CheR"/>
    <property type="match status" value="1"/>
</dbReference>
<evidence type="ECO:0000313" key="6">
    <source>
        <dbReference type="Proteomes" id="UP001162030"/>
    </source>
</evidence>
<dbReference type="CDD" id="cd02440">
    <property type="entry name" value="AdoMet_MTases"/>
    <property type="match status" value="1"/>
</dbReference>
<dbReference type="PANTHER" id="PTHR24422">
    <property type="entry name" value="CHEMOTAXIS PROTEIN METHYLTRANSFERASE"/>
    <property type="match status" value="1"/>
</dbReference>
<gene>
    <name evidence="5" type="ORF">MSZNOR_1093</name>
</gene>
<keyword evidence="6" id="KW-1185">Reference proteome</keyword>
<dbReference type="RefSeq" id="WP_036269359.1">
    <property type="nucleotide sequence ID" value="NZ_OX458333.1"/>
</dbReference>